<sequence>MASGDLGRLEKSREALTKMSSSGRWAMTVEWGVGLQGGGADSGATATGGRGRRGAAKGSLPIRETPEEKGRKATGGGLDAHRWQHETTVAAN</sequence>
<accession>A0A6G1CHZ3</accession>
<comment type="caution">
    <text evidence="2">The sequence shown here is derived from an EMBL/GenBank/DDBJ whole genome shotgun (WGS) entry which is preliminary data.</text>
</comment>
<protein>
    <submittedName>
        <fullName evidence="2">Uncharacterized protein</fullName>
    </submittedName>
</protein>
<evidence type="ECO:0000256" key="1">
    <source>
        <dbReference type="SAM" id="MobiDB-lite"/>
    </source>
</evidence>
<gene>
    <name evidence="2" type="ORF">E2562_022560</name>
</gene>
<dbReference type="AlphaFoldDB" id="A0A6G1CHZ3"/>
<proteinExistence type="predicted"/>
<reference evidence="2 3" key="1">
    <citation type="submission" date="2019-11" db="EMBL/GenBank/DDBJ databases">
        <title>Whole genome sequence of Oryza granulata.</title>
        <authorList>
            <person name="Li W."/>
        </authorList>
    </citation>
    <scope>NUCLEOTIDE SEQUENCE [LARGE SCALE GENOMIC DNA]</scope>
    <source>
        <strain evidence="3">cv. Menghai</strain>
        <tissue evidence="2">Leaf</tissue>
    </source>
</reference>
<evidence type="ECO:0000313" key="2">
    <source>
        <dbReference type="EMBL" id="KAF0899681.1"/>
    </source>
</evidence>
<dbReference type="EMBL" id="SPHZ02000009">
    <property type="protein sequence ID" value="KAF0899681.1"/>
    <property type="molecule type" value="Genomic_DNA"/>
</dbReference>
<dbReference type="Proteomes" id="UP000479710">
    <property type="component" value="Unassembled WGS sequence"/>
</dbReference>
<evidence type="ECO:0000313" key="3">
    <source>
        <dbReference type="Proteomes" id="UP000479710"/>
    </source>
</evidence>
<name>A0A6G1CHZ3_9ORYZ</name>
<feature type="region of interest" description="Disordered" evidence="1">
    <location>
        <begin position="35"/>
        <end position="92"/>
    </location>
</feature>
<keyword evidence="3" id="KW-1185">Reference proteome</keyword>
<organism evidence="2 3">
    <name type="scientific">Oryza meyeriana var. granulata</name>
    <dbReference type="NCBI Taxonomy" id="110450"/>
    <lineage>
        <taxon>Eukaryota</taxon>
        <taxon>Viridiplantae</taxon>
        <taxon>Streptophyta</taxon>
        <taxon>Embryophyta</taxon>
        <taxon>Tracheophyta</taxon>
        <taxon>Spermatophyta</taxon>
        <taxon>Magnoliopsida</taxon>
        <taxon>Liliopsida</taxon>
        <taxon>Poales</taxon>
        <taxon>Poaceae</taxon>
        <taxon>BOP clade</taxon>
        <taxon>Oryzoideae</taxon>
        <taxon>Oryzeae</taxon>
        <taxon>Oryzinae</taxon>
        <taxon>Oryza</taxon>
        <taxon>Oryza meyeriana</taxon>
    </lineage>
</organism>
<feature type="compositionally biased region" description="Gly residues" evidence="1">
    <location>
        <begin position="35"/>
        <end position="49"/>
    </location>
</feature>